<reference evidence="2 3" key="1">
    <citation type="submission" date="2016-01" db="EMBL/GenBank/DDBJ databases">
        <title>Investigation of taxonomic status of Bacillus aminovorans.</title>
        <authorList>
            <person name="Verma A."/>
            <person name="Pal Y."/>
            <person name="Krishnamurthi S."/>
        </authorList>
    </citation>
    <scope>NUCLEOTIDE SEQUENCE [LARGE SCALE GENOMIC DNA]</scope>
    <source>
        <strain evidence="2 3">DSM 4337</strain>
    </source>
</reference>
<dbReference type="PANTHER" id="PTHR41324">
    <property type="entry name" value="MEMBRANE PROTEIN-RELATED"/>
    <property type="match status" value="1"/>
</dbReference>
<keyword evidence="1" id="KW-0812">Transmembrane</keyword>
<evidence type="ECO:0000313" key="2">
    <source>
        <dbReference type="EMBL" id="OAH54274.1"/>
    </source>
</evidence>
<feature type="transmembrane region" description="Helical" evidence="1">
    <location>
        <begin position="23"/>
        <end position="56"/>
    </location>
</feature>
<keyword evidence="1" id="KW-1133">Transmembrane helix</keyword>
<organism evidence="2 3">
    <name type="scientific">Domibacillus aminovorans</name>
    <dbReference type="NCBI Taxonomy" id="29332"/>
    <lineage>
        <taxon>Bacteria</taxon>
        <taxon>Bacillati</taxon>
        <taxon>Bacillota</taxon>
        <taxon>Bacilli</taxon>
        <taxon>Bacillales</taxon>
        <taxon>Bacillaceae</taxon>
        <taxon>Domibacillus</taxon>
    </lineage>
</organism>
<feature type="transmembrane region" description="Helical" evidence="1">
    <location>
        <begin position="222"/>
        <end position="239"/>
    </location>
</feature>
<gene>
    <name evidence="2" type="ORF">AWH48_06605</name>
</gene>
<feature type="transmembrane region" description="Helical" evidence="1">
    <location>
        <begin position="251"/>
        <end position="274"/>
    </location>
</feature>
<feature type="transmembrane region" description="Helical" evidence="1">
    <location>
        <begin position="63"/>
        <end position="80"/>
    </location>
</feature>
<accession>A0A177KMA7</accession>
<dbReference type="Proteomes" id="UP000077271">
    <property type="component" value="Unassembled WGS sequence"/>
</dbReference>
<dbReference type="EMBL" id="LQWZ01000033">
    <property type="protein sequence ID" value="OAH54274.1"/>
    <property type="molecule type" value="Genomic_DNA"/>
</dbReference>
<proteinExistence type="predicted"/>
<keyword evidence="1" id="KW-0472">Membrane</keyword>
<evidence type="ECO:0008006" key="4">
    <source>
        <dbReference type="Google" id="ProtNLM"/>
    </source>
</evidence>
<evidence type="ECO:0000313" key="3">
    <source>
        <dbReference type="Proteomes" id="UP000077271"/>
    </source>
</evidence>
<dbReference type="InterPro" id="IPR018710">
    <property type="entry name" value="DUF2232"/>
</dbReference>
<dbReference type="AlphaFoldDB" id="A0A177KMA7"/>
<dbReference type="OrthoDB" id="2987886at2"/>
<dbReference type="Pfam" id="PF09991">
    <property type="entry name" value="DUF2232"/>
    <property type="match status" value="1"/>
</dbReference>
<feature type="transmembrane region" description="Helical" evidence="1">
    <location>
        <begin position="286"/>
        <end position="308"/>
    </location>
</feature>
<dbReference type="PANTHER" id="PTHR41324:SF1">
    <property type="entry name" value="DUF2232 DOMAIN-CONTAINING PROTEIN"/>
    <property type="match status" value="1"/>
</dbReference>
<comment type="caution">
    <text evidence="2">The sequence shown here is derived from an EMBL/GenBank/DDBJ whole genome shotgun (WGS) entry which is preliminary data.</text>
</comment>
<feature type="transmembrane region" description="Helical" evidence="1">
    <location>
        <begin position="176"/>
        <end position="201"/>
    </location>
</feature>
<sequence>MSELTVYERSVKVERTKMITEGALMSALFTVLLLVTVYVPILSIIGVLFLMLPFFIYSAKYKIIPALILLVGAVAITFLIGGPFMLPAALLYGTTGIAMGTMVRRKTDNWIIYMAGSIIFLLNVIAQYVVTVWLFDLTFLDEFRAIFETTINETGPLLGSGDMDQMREQVDIAMNYISAILPALLIATSFGMVFILMMINYPIAKRLGIQIKPVNPFHSVRLPRSILWYYLLFMVSALIANPKEGTMWYDIYVNIMFILQGCLYIQGLSFVFFFAHSKKWSKAIPIIIAILSIPVIPVLYLIRLLGIIDLGFDLRQRMQKKP</sequence>
<protein>
    <recommendedName>
        <fullName evidence="4">DUF2232 domain-containing protein</fullName>
    </recommendedName>
</protein>
<dbReference type="RefSeq" id="WP_082860595.1">
    <property type="nucleotide sequence ID" value="NZ_LQWZ01000033.1"/>
</dbReference>
<name>A0A177KMA7_9BACI</name>
<feature type="transmembrane region" description="Helical" evidence="1">
    <location>
        <begin position="110"/>
        <end position="135"/>
    </location>
</feature>
<evidence type="ECO:0000256" key="1">
    <source>
        <dbReference type="SAM" id="Phobius"/>
    </source>
</evidence>